<protein>
    <recommendedName>
        <fullName evidence="4">DUF4181 domain-containing protein</fullName>
    </recommendedName>
</protein>
<reference evidence="2" key="2">
    <citation type="submission" date="2020-09" db="EMBL/GenBank/DDBJ databases">
        <authorList>
            <person name="Sun Q."/>
            <person name="Zhou Y."/>
        </authorList>
    </citation>
    <scope>NUCLEOTIDE SEQUENCE</scope>
    <source>
        <strain evidence="2">CGMCC 1.6333</strain>
    </source>
</reference>
<reference evidence="2" key="1">
    <citation type="journal article" date="2014" name="Int. J. Syst. Evol. Microbiol.">
        <title>Complete genome sequence of Corynebacterium casei LMG S-19264T (=DSM 44701T), isolated from a smear-ripened cheese.</title>
        <authorList>
            <consortium name="US DOE Joint Genome Institute (JGI-PGF)"/>
            <person name="Walter F."/>
            <person name="Albersmeier A."/>
            <person name="Kalinowski J."/>
            <person name="Ruckert C."/>
        </authorList>
    </citation>
    <scope>NUCLEOTIDE SEQUENCE</scope>
    <source>
        <strain evidence="2">CGMCC 1.6333</strain>
    </source>
</reference>
<sequence>MGYLVIISIIILYFYLDKLLTKKCNIPKRNWVYKPESKWFAILFFLTFIAYVFIVFIYSDANFFFIFPFIGATVKLIFSAEQFIYKRENRLFITYLLEAFLWVLLGITAIIFFN</sequence>
<evidence type="ECO:0008006" key="4">
    <source>
        <dbReference type="Google" id="ProtNLM"/>
    </source>
</evidence>
<feature type="transmembrane region" description="Helical" evidence="1">
    <location>
        <begin position="63"/>
        <end position="80"/>
    </location>
</feature>
<keyword evidence="3" id="KW-1185">Reference proteome</keyword>
<gene>
    <name evidence="2" type="ORF">GCM10011351_00210</name>
</gene>
<keyword evidence="1" id="KW-0812">Transmembrane</keyword>
<keyword evidence="1" id="KW-1133">Transmembrane helix</keyword>
<evidence type="ECO:0000256" key="1">
    <source>
        <dbReference type="SAM" id="Phobius"/>
    </source>
</evidence>
<dbReference type="OrthoDB" id="2971654at2"/>
<proteinExistence type="predicted"/>
<evidence type="ECO:0000313" key="3">
    <source>
        <dbReference type="Proteomes" id="UP000618460"/>
    </source>
</evidence>
<dbReference type="EMBL" id="BMLG01000001">
    <property type="protein sequence ID" value="GGM18371.1"/>
    <property type="molecule type" value="Genomic_DNA"/>
</dbReference>
<accession>A0A917WP92</accession>
<dbReference type="InterPro" id="IPR025441">
    <property type="entry name" value="DUF4181"/>
</dbReference>
<dbReference type="Proteomes" id="UP000618460">
    <property type="component" value="Unassembled WGS sequence"/>
</dbReference>
<feature type="transmembrane region" description="Helical" evidence="1">
    <location>
        <begin position="92"/>
        <end position="113"/>
    </location>
</feature>
<keyword evidence="1" id="KW-0472">Membrane</keyword>
<name>A0A917WP92_9BACI</name>
<evidence type="ECO:0000313" key="2">
    <source>
        <dbReference type="EMBL" id="GGM18371.1"/>
    </source>
</evidence>
<dbReference type="RefSeq" id="WP_117152489.1">
    <property type="nucleotide sequence ID" value="NZ_BMLG01000001.1"/>
</dbReference>
<feature type="transmembrane region" description="Helical" evidence="1">
    <location>
        <begin position="39"/>
        <end position="57"/>
    </location>
</feature>
<dbReference type="Pfam" id="PF13789">
    <property type="entry name" value="DUF4181"/>
    <property type="match status" value="1"/>
</dbReference>
<dbReference type="AlphaFoldDB" id="A0A917WP92"/>
<organism evidence="2 3">
    <name type="scientific">Paraliobacillus quinghaiensis</name>
    <dbReference type="NCBI Taxonomy" id="470815"/>
    <lineage>
        <taxon>Bacteria</taxon>
        <taxon>Bacillati</taxon>
        <taxon>Bacillota</taxon>
        <taxon>Bacilli</taxon>
        <taxon>Bacillales</taxon>
        <taxon>Bacillaceae</taxon>
        <taxon>Paraliobacillus</taxon>
    </lineage>
</organism>
<comment type="caution">
    <text evidence="2">The sequence shown here is derived from an EMBL/GenBank/DDBJ whole genome shotgun (WGS) entry which is preliminary data.</text>
</comment>